<accession>A0A075U5T6</accession>
<gene>
    <name evidence="1" type="ORF">WS74_0544</name>
</gene>
<dbReference type="KEGG" id="wct:WS74_0544"/>
<proteinExistence type="predicted"/>
<dbReference type="KEGG" id="wci:WS105_0541"/>
<dbReference type="PATRIC" id="fig|759620.7.peg.528"/>
<dbReference type="AlphaFoldDB" id="A0A075U5T6"/>
<reference evidence="1 2" key="1">
    <citation type="journal article" date="2014" name="Genome Announc.">
        <title>Complete Genome Sequences of Fish Pathogenic Weissella ceti Strains WS74 and WS105.</title>
        <authorList>
            <person name="Figueiredo H.C."/>
            <person name="Leal C.A."/>
            <person name="Dorella F.A."/>
            <person name="Carvalho A.F."/>
            <person name="Soares S.C."/>
            <person name="Pereira F.L."/>
            <person name="Azevedo V.A."/>
        </authorList>
    </citation>
    <scope>NUCLEOTIDE SEQUENCE [LARGE SCALE GENOMIC DNA]</scope>
    <source>
        <strain evidence="1 2">WS74</strain>
    </source>
</reference>
<dbReference type="RefSeq" id="WP_009765359.1">
    <property type="nucleotide sequence ID" value="NZ_CP009223.1"/>
</dbReference>
<evidence type="ECO:0000313" key="1">
    <source>
        <dbReference type="EMBL" id="AIM62796.1"/>
    </source>
</evidence>
<sequence>MKDVNIYFDEKGPSKSVSISDNLEDQFNFFGSSSDNIPAYVGIYLAIPKSKQSEFDTGFQKMVDDYYANQRSAQAKELKSLTLLKNVTTLADIKTAAAQFYLDLFQLLDDTHSTFQLSAFDKSEVFIAAKLKNWFYYLDRHNLNPYPLLYTITKFLRTEDKYFGGDLTKALNDADLSTADLLNTLKMQLSRVVQKYQGHSRTTRQVDMYRTLIKIIRDTAKIFRTENISLVSYPFPTDQLAYGLDLFVLEDLFLNGDLSAAKEAKDSITILLDDDAPAEGLHQNGFSDIQENLDSKEYPGLQASDFLAGLYGKLIATMDSRAVDPNRPGQVQRMTELFEKGLNPHKKHIDLARATYSHSFGSDSGQYGVMHSTFSDYLWQLQGYLTVIQEESFNQLPVFEKANQHWTVSQELMQQQFYEMNNQFMNIHSLYDSIEDAIEDGSTKPF</sequence>
<evidence type="ECO:0000313" key="2">
    <source>
        <dbReference type="Proteomes" id="UP000029079"/>
    </source>
</evidence>
<dbReference type="KEGG" id="wce:WS08_0543"/>
<name>A0A075U5T6_9LACO</name>
<organism evidence="1 2">
    <name type="scientific">Weissella ceti</name>
    <dbReference type="NCBI Taxonomy" id="759620"/>
    <lineage>
        <taxon>Bacteria</taxon>
        <taxon>Bacillati</taxon>
        <taxon>Bacillota</taxon>
        <taxon>Bacilli</taxon>
        <taxon>Lactobacillales</taxon>
        <taxon>Lactobacillaceae</taxon>
        <taxon>Weissella</taxon>
    </lineage>
</organism>
<dbReference type="Proteomes" id="UP000029079">
    <property type="component" value="Chromosome"/>
</dbReference>
<reference evidence="2" key="2">
    <citation type="submission" date="2014-08" db="EMBL/GenBank/DDBJ databases">
        <title>Complete genome of Weissella ceti strain WS74 isolated from diseased rainbow trout in Brazil.</title>
        <authorList>
            <person name="Figueiredo H.C.P."/>
            <person name="Leal C.A.G."/>
            <person name="Pereira F.L."/>
            <person name="Soares S.C."/>
            <person name="Dorella F.A."/>
            <person name="Carvalho A.F."/>
            <person name="Azevedo V.A.C."/>
        </authorList>
    </citation>
    <scope>NUCLEOTIDE SEQUENCE [LARGE SCALE GENOMIC DNA]</scope>
    <source>
        <strain evidence="2">WS74</strain>
    </source>
</reference>
<protein>
    <recommendedName>
        <fullName evidence="3">DUF3800 domain-containing protein</fullName>
    </recommendedName>
</protein>
<keyword evidence="2" id="KW-1185">Reference proteome</keyword>
<dbReference type="EMBL" id="CP009223">
    <property type="protein sequence ID" value="AIM62796.1"/>
    <property type="molecule type" value="Genomic_DNA"/>
</dbReference>
<dbReference type="OrthoDB" id="2764005at2"/>
<evidence type="ECO:0008006" key="3">
    <source>
        <dbReference type="Google" id="ProtNLM"/>
    </source>
</evidence>